<feature type="transmembrane region" description="Helical" evidence="1">
    <location>
        <begin position="91"/>
        <end position="110"/>
    </location>
</feature>
<keyword evidence="1" id="KW-0812">Transmembrane</keyword>
<evidence type="ECO:0000313" key="2">
    <source>
        <dbReference type="EMBL" id="NIZ40986.1"/>
    </source>
</evidence>
<organism evidence="2 3">
    <name type="scientific">Entomospira entomophila</name>
    <dbReference type="NCBI Taxonomy" id="2719988"/>
    <lineage>
        <taxon>Bacteria</taxon>
        <taxon>Pseudomonadati</taxon>
        <taxon>Spirochaetota</taxon>
        <taxon>Spirochaetia</taxon>
        <taxon>Spirochaetales</taxon>
        <taxon>Spirochaetaceae</taxon>
        <taxon>Entomospira</taxon>
    </lineage>
</organism>
<keyword evidence="3" id="KW-1185">Reference proteome</keyword>
<name>A0A968GAE3_9SPIO</name>
<evidence type="ECO:0000313" key="3">
    <source>
        <dbReference type="Proteomes" id="UP000711995"/>
    </source>
</evidence>
<evidence type="ECO:0000256" key="1">
    <source>
        <dbReference type="SAM" id="Phobius"/>
    </source>
</evidence>
<sequence>MYSTVIFLLAFTLSISVQYIQFVKPIPSSLLTVSTVLIEESSRFLILTEFIIPSKNFPTKYNQLQFAMISGVIFALLESAGYILHLSTSAFIMRLLIITPLHIFLTMLQVQLKKRGFLLAIALHTIYNYSYDIGSPLTQIMQIVILSSWFWIIGWLHIAKPKPFNPFD</sequence>
<accession>A0A968GAE3</accession>
<feature type="transmembrane region" description="Helical" evidence="1">
    <location>
        <begin position="64"/>
        <end position="85"/>
    </location>
</feature>
<feature type="transmembrane region" description="Helical" evidence="1">
    <location>
        <begin position="140"/>
        <end position="158"/>
    </location>
</feature>
<dbReference type="RefSeq" id="WP_167700571.1">
    <property type="nucleotide sequence ID" value="NZ_CP118174.1"/>
</dbReference>
<protein>
    <submittedName>
        <fullName evidence="2">Uncharacterized protein</fullName>
    </submittedName>
</protein>
<reference evidence="2 3" key="1">
    <citation type="submission" date="2020-03" db="EMBL/GenBank/DDBJ databases">
        <title>Spirochaetal bacteria isolated from arthropods constitute a novel genus Entomospira genus novum within the order Spirochaetales.</title>
        <authorList>
            <person name="Grana-Miraglia L."/>
            <person name="Sikutova S."/>
            <person name="Fingerle V."/>
            <person name="Sing A."/>
            <person name="Castillo-Ramirez S."/>
            <person name="Margos G."/>
            <person name="Rudolf I."/>
        </authorList>
    </citation>
    <scope>NUCLEOTIDE SEQUENCE [LARGE SCALE GENOMIC DNA]</scope>
    <source>
        <strain evidence="2 3">BR193</strain>
    </source>
</reference>
<proteinExistence type="predicted"/>
<dbReference type="EMBL" id="JAATLJ010000001">
    <property type="protein sequence ID" value="NIZ40986.1"/>
    <property type="molecule type" value="Genomic_DNA"/>
</dbReference>
<dbReference type="AlphaFoldDB" id="A0A968GAE3"/>
<keyword evidence="1" id="KW-0472">Membrane</keyword>
<keyword evidence="1" id="KW-1133">Transmembrane helix</keyword>
<gene>
    <name evidence="2" type="ORF">HCT14_05650</name>
</gene>
<comment type="caution">
    <text evidence="2">The sequence shown here is derived from an EMBL/GenBank/DDBJ whole genome shotgun (WGS) entry which is preliminary data.</text>
</comment>
<dbReference type="Proteomes" id="UP000711995">
    <property type="component" value="Unassembled WGS sequence"/>
</dbReference>